<evidence type="ECO:0000313" key="11">
    <source>
        <dbReference type="Proteomes" id="UP001589865"/>
    </source>
</evidence>
<feature type="transmembrane region" description="Helical" evidence="8">
    <location>
        <begin position="317"/>
        <end position="337"/>
    </location>
</feature>
<dbReference type="PANTHER" id="PTHR42718:SF46">
    <property type="entry name" value="BLR6921 PROTEIN"/>
    <property type="match status" value="1"/>
</dbReference>
<keyword evidence="11" id="KW-1185">Reference proteome</keyword>
<dbReference type="RefSeq" id="WP_377044081.1">
    <property type="nucleotide sequence ID" value="NZ_JBHLUN010000006.1"/>
</dbReference>
<proteinExistence type="predicted"/>
<sequence>MTAGPARTQADHRPAIQEEFHPDGLPMPQRFWAALAVAVSVMMAVLDGAIANVALPTLSQELQVAPSTSIWVVNAYQLAITVTLLPLAALSEIVGYRRVYVVGVAVFVLGSAACALSGSMTALTLSRVVQGLGASGIMSTNAALIRFTYPRAMLGRGIGVNALVVATSSALGPTIAGGILLVASWPWLFAVNVPIGLAALFLGWRSLPLSPLAKRRFDWVSALLCAATFGTLITGLDSISYGGSLTETVAQFAVTLLAGGWLLSRQVSASAPLLPVDLMRIPIFALSVGTSVCSFLAQMLAYASLPFLLQNGVGLSAVQTGLMMTPWPLATAVVAPISGRLADRYSPGLLGGAGLALFALGLLSLAFLPSAPAAWDIGWRMALAGAGFGLFQSPNNRAMLGSAPRERSGGAGGMLATARLLGQTVGAALVALVLARFGAVGPTTALLLGAGAAALAAVVSMLRLLPSTAHR</sequence>
<evidence type="ECO:0000256" key="1">
    <source>
        <dbReference type="ARBA" id="ARBA00004651"/>
    </source>
</evidence>
<keyword evidence="5 8" id="KW-1133">Transmembrane helix</keyword>
<feature type="transmembrane region" description="Helical" evidence="8">
    <location>
        <begin position="219"/>
        <end position="239"/>
    </location>
</feature>
<evidence type="ECO:0000256" key="2">
    <source>
        <dbReference type="ARBA" id="ARBA00022448"/>
    </source>
</evidence>
<organism evidence="10 11">
    <name type="scientific">Roseomonas elaeocarpi</name>
    <dbReference type="NCBI Taxonomy" id="907779"/>
    <lineage>
        <taxon>Bacteria</taxon>
        <taxon>Pseudomonadati</taxon>
        <taxon>Pseudomonadota</taxon>
        <taxon>Alphaproteobacteria</taxon>
        <taxon>Acetobacterales</taxon>
        <taxon>Roseomonadaceae</taxon>
        <taxon>Roseomonas</taxon>
    </lineage>
</organism>
<dbReference type="InterPro" id="IPR036259">
    <property type="entry name" value="MFS_trans_sf"/>
</dbReference>
<feature type="transmembrane region" description="Helical" evidence="8">
    <location>
        <begin position="70"/>
        <end position="90"/>
    </location>
</feature>
<feature type="transmembrane region" description="Helical" evidence="8">
    <location>
        <begin position="187"/>
        <end position="207"/>
    </location>
</feature>
<keyword evidence="4 8" id="KW-0812">Transmembrane</keyword>
<evidence type="ECO:0000256" key="6">
    <source>
        <dbReference type="ARBA" id="ARBA00023136"/>
    </source>
</evidence>
<dbReference type="Gene3D" id="1.20.1250.20">
    <property type="entry name" value="MFS general substrate transporter like domains"/>
    <property type="match status" value="1"/>
</dbReference>
<accession>A0ABV6JRH1</accession>
<feature type="transmembrane region" description="Helical" evidence="8">
    <location>
        <begin position="283"/>
        <end position="305"/>
    </location>
</feature>
<feature type="transmembrane region" description="Helical" evidence="8">
    <location>
        <begin position="31"/>
        <end position="50"/>
    </location>
</feature>
<keyword evidence="2" id="KW-0813">Transport</keyword>
<protein>
    <submittedName>
        <fullName evidence="10">MFS transporter</fullName>
    </submittedName>
</protein>
<evidence type="ECO:0000256" key="8">
    <source>
        <dbReference type="SAM" id="Phobius"/>
    </source>
</evidence>
<keyword evidence="6 8" id="KW-0472">Membrane</keyword>
<dbReference type="PANTHER" id="PTHR42718">
    <property type="entry name" value="MAJOR FACILITATOR SUPERFAMILY MULTIDRUG TRANSPORTER MFSC"/>
    <property type="match status" value="1"/>
</dbReference>
<feature type="region of interest" description="Disordered" evidence="7">
    <location>
        <begin position="1"/>
        <end position="22"/>
    </location>
</feature>
<evidence type="ECO:0000256" key="5">
    <source>
        <dbReference type="ARBA" id="ARBA00022989"/>
    </source>
</evidence>
<evidence type="ECO:0000256" key="4">
    <source>
        <dbReference type="ARBA" id="ARBA00022692"/>
    </source>
</evidence>
<evidence type="ECO:0000256" key="3">
    <source>
        <dbReference type="ARBA" id="ARBA00022475"/>
    </source>
</evidence>
<feature type="domain" description="Major facilitator superfamily (MFS) profile" evidence="9">
    <location>
        <begin position="33"/>
        <end position="469"/>
    </location>
</feature>
<dbReference type="Gene3D" id="1.20.1720.10">
    <property type="entry name" value="Multidrug resistance protein D"/>
    <property type="match status" value="1"/>
</dbReference>
<dbReference type="Proteomes" id="UP001589865">
    <property type="component" value="Unassembled WGS sequence"/>
</dbReference>
<evidence type="ECO:0000259" key="9">
    <source>
        <dbReference type="PROSITE" id="PS50850"/>
    </source>
</evidence>
<feature type="transmembrane region" description="Helical" evidence="8">
    <location>
        <begin position="160"/>
        <end position="181"/>
    </location>
</feature>
<dbReference type="SUPFAM" id="SSF103473">
    <property type="entry name" value="MFS general substrate transporter"/>
    <property type="match status" value="1"/>
</dbReference>
<dbReference type="EMBL" id="JBHLUN010000006">
    <property type="protein sequence ID" value="MFC0408322.1"/>
    <property type="molecule type" value="Genomic_DNA"/>
</dbReference>
<name>A0ABV6JRH1_9PROT</name>
<dbReference type="InterPro" id="IPR020846">
    <property type="entry name" value="MFS_dom"/>
</dbReference>
<gene>
    <name evidence="10" type="ORF">ACFFGY_08700</name>
</gene>
<reference evidence="10 11" key="1">
    <citation type="submission" date="2024-09" db="EMBL/GenBank/DDBJ databases">
        <authorList>
            <person name="Sun Q."/>
            <person name="Mori K."/>
        </authorList>
    </citation>
    <scope>NUCLEOTIDE SEQUENCE [LARGE SCALE GENOMIC DNA]</scope>
    <source>
        <strain evidence="10 11">TBRC 5777</strain>
    </source>
</reference>
<feature type="transmembrane region" description="Helical" evidence="8">
    <location>
        <begin position="245"/>
        <end position="263"/>
    </location>
</feature>
<comment type="subcellular location">
    <subcellularLocation>
        <location evidence="1">Cell membrane</location>
        <topology evidence="1">Multi-pass membrane protein</topology>
    </subcellularLocation>
</comment>
<feature type="transmembrane region" description="Helical" evidence="8">
    <location>
        <begin position="445"/>
        <end position="465"/>
    </location>
</feature>
<feature type="transmembrane region" description="Helical" evidence="8">
    <location>
        <begin position="349"/>
        <end position="371"/>
    </location>
</feature>
<keyword evidence="3" id="KW-1003">Cell membrane</keyword>
<evidence type="ECO:0000256" key="7">
    <source>
        <dbReference type="SAM" id="MobiDB-lite"/>
    </source>
</evidence>
<dbReference type="PRINTS" id="PR01036">
    <property type="entry name" value="TCRTETB"/>
</dbReference>
<dbReference type="PROSITE" id="PS50850">
    <property type="entry name" value="MFS"/>
    <property type="match status" value="1"/>
</dbReference>
<dbReference type="CDD" id="cd17321">
    <property type="entry name" value="MFS_MMR_MDR_like"/>
    <property type="match status" value="1"/>
</dbReference>
<comment type="caution">
    <text evidence="10">The sequence shown here is derived from an EMBL/GenBank/DDBJ whole genome shotgun (WGS) entry which is preliminary data.</text>
</comment>
<feature type="compositionally biased region" description="Basic and acidic residues" evidence="7">
    <location>
        <begin position="9"/>
        <end position="22"/>
    </location>
</feature>
<dbReference type="InterPro" id="IPR011701">
    <property type="entry name" value="MFS"/>
</dbReference>
<feature type="transmembrane region" description="Helical" evidence="8">
    <location>
        <begin position="416"/>
        <end position="439"/>
    </location>
</feature>
<feature type="transmembrane region" description="Helical" evidence="8">
    <location>
        <begin position="128"/>
        <end position="148"/>
    </location>
</feature>
<evidence type="ECO:0000313" key="10">
    <source>
        <dbReference type="EMBL" id="MFC0408322.1"/>
    </source>
</evidence>
<feature type="transmembrane region" description="Helical" evidence="8">
    <location>
        <begin position="99"/>
        <end position="122"/>
    </location>
</feature>
<dbReference type="Pfam" id="PF07690">
    <property type="entry name" value="MFS_1"/>
    <property type="match status" value="1"/>
</dbReference>